<feature type="compositionally biased region" description="Polar residues" evidence="5">
    <location>
        <begin position="220"/>
        <end position="235"/>
    </location>
</feature>
<evidence type="ECO:0000259" key="7">
    <source>
        <dbReference type="PROSITE" id="PS51228"/>
    </source>
</evidence>
<dbReference type="PRINTS" id="PR00689">
    <property type="entry name" value="ACOABINDINGP"/>
</dbReference>
<evidence type="ECO:0000256" key="6">
    <source>
        <dbReference type="SAM" id="Phobius"/>
    </source>
</evidence>
<feature type="compositionally biased region" description="Low complexity" evidence="5">
    <location>
        <begin position="172"/>
        <end position="194"/>
    </location>
</feature>
<proteinExistence type="inferred from homology"/>
<dbReference type="GO" id="GO:0000062">
    <property type="term" value="F:fatty-acyl-CoA binding"/>
    <property type="evidence" value="ECO:0007669"/>
    <property type="project" value="InterPro"/>
</dbReference>
<sequence length="571" mass="64426">MASTASLQEKFNAAVKAIQRLPNDGTFQPSNEMKLTFYGLYKQATAGPCNEPRPSLFNYINRAKWDAWDKCRSMSKEAAMTAYIDEIRKILETMPQTNEVLEFTHLIGPFYEFVDDRTEENQSVSVLNNKSHHTNAKKKKQNALRSLVNGTGEKSHDEYPVNHTNGPTRTLVSSGNGPVPSSSPSSSSSSISSSDPEDFYQDPSDRLSPNPGLSKDDLQTSEPPTISIPVEQTTRYHPHEYGGQDGSNPPVHRSNRTGNHPNQLHGSSAHPSYRHNDLSDGARYSASSVASGGGNGRHPNNNYNKETQRAILAALTKLQRDVNNILERLNRLENSSHFLQQRELSTQLHRSSGRNSLSRWFPLAGLRRRAIAFILLWPFFVFALIQFSIMASVTSGSDNEHLGIPKAVFVEDVDSFMQQPENDSTDTVIKRLDDLNSKYRFMEMNLLQKKKRLRGKLPDIQICLDMVEQLRKYRENGTDMDTNFLLAHNLYGKATIPPTDKVCLWLGANVMLEYTLDEADELLRGNQKSAQSALEKVDEDIDFLRDQITTTEVNMARLHNWAVKQKQQNKK</sequence>
<dbReference type="GO" id="GO:0016272">
    <property type="term" value="C:prefoldin complex"/>
    <property type="evidence" value="ECO:0007669"/>
    <property type="project" value="InterPro"/>
</dbReference>
<dbReference type="Gene3D" id="1.20.80.10">
    <property type="match status" value="1"/>
</dbReference>
<evidence type="ECO:0000313" key="11">
    <source>
        <dbReference type="Proteomes" id="UP000663842"/>
    </source>
</evidence>
<keyword evidence="2" id="KW-0446">Lipid-binding</keyword>
<evidence type="ECO:0000313" key="12">
    <source>
        <dbReference type="Proteomes" id="UP000663866"/>
    </source>
</evidence>
<reference evidence="8" key="1">
    <citation type="submission" date="2021-02" db="EMBL/GenBank/DDBJ databases">
        <authorList>
            <person name="Nowell W R."/>
        </authorList>
    </citation>
    <scope>NUCLEOTIDE SEQUENCE</scope>
</reference>
<keyword evidence="12" id="KW-1185">Reference proteome</keyword>
<dbReference type="InterPro" id="IPR014352">
    <property type="entry name" value="FERM/acyl-CoA-bd_prot_sf"/>
</dbReference>
<evidence type="ECO:0000256" key="2">
    <source>
        <dbReference type="ARBA" id="ARBA00023121"/>
    </source>
</evidence>
<dbReference type="Proteomes" id="UP000663866">
    <property type="component" value="Unassembled WGS sequence"/>
</dbReference>
<keyword evidence="6" id="KW-0812">Transmembrane</keyword>
<protein>
    <recommendedName>
        <fullName evidence="7">ACB domain-containing protein</fullName>
    </recommendedName>
</protein>
<dbReference type="GO" id="GO:0006457">
    <property type="term" value="P:protein folding"/>
    <property type="evidence" value="ECO:0007669"/>
    <property type="project" value="InterPro"/>
</dbReference>
<dbReference type="Proteomes" id="UP000681967">
    <property type="component" value="Unassembled WGS sequence"/>
</dbReference>
<dbReference type="InterPro" id="IPR004127">
    <property type="entry name" value="Prefoldin_subunit_alpha"/>
</dbReference>
<dbReference type="GO" id="GO:0015631">
    <property type="term" value="F:tubulin binding"/>
    <property type="evidence" value="ECO:0007669"/>
    <property type="project" value="TreeGrafter"/>
</dbReference>
<dbReference type="GO" id="GO:0007017">
    <property type="term" value="P:microtubule-based process"/>
    <property type="evidence" value="ECO:0007669"/>
    <property type="project" value="TreeGrafter"/>
</dbReference>
<comment type="similarity">
    <text evidence="1">Belongs to the prefoldin subunit alpha family.</text>
</comment>
<dbReference type="InterPro" id="IPR035984">
    <property type="entry name" value="Acyl-CoA-binding_sf"/>
</dbReference>
<evidence type="ECO:0000313" key="8">
    <source>
        <dbReference type="EMBL" id="CAF3889089.1"/>
    </source>
</evidence>
<feature type="coiled-coil region" evidence="4">
    <location>
        <begin position="527"/>
        <end position="554"/>
    </location>
</feature>
<keyword evidence="3" id="KW-0143">Chaperone</keyword>
<keyword evidence="4" id="KW-0175">Coiled coil</keyword>
<dbReference type="CDD" id="cd23156">
    <property type="entry name" value="Prefoldin_3"/>
    <property type="match status" value="1"/>
</dbReference>
<keyword evidence="6" id="KW-0472">Membrane</keyword>
<dbReference type="FunFam" id="1.10.287.370:FF:000001">
    <property type="entry name" value="Prefoldin subunit 3"/>
    <property type="match status" value="1"/>
</dbReference>
<dbReference type="FunFam" id="1.20.80.10:FF:000010">
    <property type="entry name" value="Acyl-CoA-binding domain-containing protein 5"/>
    <property type="match status" value="1"/>
</dbReference>
<evidence type="ECO:0000313" key="10">
    <source>
        <dbReference type="EMBL" id="CAF4343244.1"/>
    </source>
</evidence>
<dbReference type="InterPro" id="IPR022408">
    <property type="entry name" value="Acyl-CoA-binding_prot_CS"/>
</dbReference>
<gene>
    <name evidence="10" type="ORF">BYL167_LOCUS29184</name>
    <name evidence="9" type="ORF">OVN521_LOCUS12023</name>
    <name evidence="8" type="ORF">UXM345_LOCUS9900</name>
</gene>
<dbReference type="PROSITE" id="PS51228">
    <property type="entry name" value="ACB_2"/>
    <property type="match status" value="1"/>
</dbReference>
<organism evidence="8 11">
    <name type="scientific">Rotaria magnacalcarata</name>
    <dbReference type="NCBI Taxonomy" id="392030"/>
    <lineage>
        <taxon>Eukaryota</taxon>
        <taxon>Metazoa</taxon>
        <taxon>Spiralia</taxon>
        <taxon>Gnathifera</taxon>
        <taxon>Rotifera</taxon>
        <taxon>Eurotatoria</taxon>
        <taxon>Bdelloidea</taxon>
        <taxon>Philodinida</taxon>
        <taxon>Philodinidae</taxon>
        <taxon>Rotaria</taxon>
    </lineage>
</organism>
<dbReference type="Proteomes" id="UP000663842">
    <property type="component" value="Unassembled WGS sequence"/>
</dbReference>
<dbReference type="EMBL" id="CAJOBG010001647">
    <property type="protein sequence ID" value="CAF3947217.1"/>
    <property type="molecule type" value="Genomic_DNA"/>
</dbReference>
<evidence type="ECO:0000256" key="4">
    <source>
        <dbReference type="SAM" id="Coils"/>
    </source>
</evidence>
<dbReference type="AlphaFoldDB" id="A0A819GTS1"/>
<dbReference type="EMBL" id="CAJOBF010000920">
    <property type="protein sequence ID" value="CAF3889089.1"/>
    <property type="molecule type" value="Genomic_DNA"/>
</dbReference>
<name>A0A819GTS1_9BILA</name>
<comment type="caution">
    <text evidence="8">The sequence shown here is derived from an EMBL/GenBank/DDBJ whole genome shotgun (WGS) entry which is preliminary data.</text>
</comment>
<dbReference type="CDD" id="cd00435">
    <property type="entry name" value="ACBP"/>
    <property type="match status" value="1"/>
</dbReference>
<dbReference type="SUPFAM" id="SSF46579">
    <property type="entry name" value="Prefoldin"/>
    <property type="match status" value="1"/>
</dbReference>
<dbReference type="InterPro" id="IPR009053">
    <property type="entry name" value="Prefoldin"/>
</dbReference>
<feature type="region of interest" description="Disordered" evidence="5">
    <location>
        <begin position="150"/>
        <end position="303"/>
    </location>
</feature>
<accession>A0A819GTS1</accession>
<evidence type="ECO:0000313" key="9">
    <source>
        <dbReference type="EMBL" id="CAF3947217.1"/>
    </source>
</evidence>
<dbReference type="GO" id="GO:0007021">
    <property type="term" value="P:tubulin complex assembly"/>
    <property type="evidence" value="ECO:0007669"/>
    <property type="project" value="TreeGrafter"/>
</dbReference>
<dbReference type="PANTHER" id="PTHR12409">
    <property type="entry name" value="PREFOLDIN SUBUNIT 3"/>
    <property type="match status" value="1"/>
</dbReference>
<feature type="compositionally biased region" description="Low complexity" evidence="5">
    <location>
        <begin position="281"/>
        <end position="290"/>
    </location>
</feature>
<keyword evidence="6" id="KW-1133">Transmembrane helix</keyword>
<evidence type="ECO:0000256" key="1">
    <source>
        <dbReference type="ARBA" id="ARBA00010048"/>
    </source>
</evidence>
<feature type="coiled-coil region" evidence="4">
    <location>
        <begin position="315"/>
        <end position="342"/>
    </location>
</feature>
<dbReference type="InterPro" id="IPR016655">
    <property type="entry name" value="PFD3"/>
</dbReference>
<feature type="compositionally biased region" description="Polar residues" evidence="5">
    <location>
        <begin position="256"/>
        <end position="270"/>
    </location>
</feature>
<dbReference type="SUPFAM" id="SSF47027">
    <property type="entry name" value="Acyl-CoA binding protein"/>
    <property type="match status" value="1"/>
</dbReference>
<evidence type="ECO:0000256" key="3">
    <source>
        <dbReference type="ARBA" id="ARBA00023186"/>
    </source>
</evidence>
<dbReference type="PROSITE" id="PS00880">
    <property type="entry name" value="ACB_1"/>
    <property type="match status" value="1"/>
</dbReference>
<dbReference type="InterPro" id="IPR000582">
    <property type="entry name" value="Acyl-CoA-binding_protein"/>
</dbReference>
<feature type="compositionally biased region" description="Polar residues" evidence="5">
    <location>
        <begin position="162"/>
        <end position="171"/>
    </location>
</feature>
<dbReference type="Pfam" id="PF02996">
    <property type="entry name" value="Prefoldin"/>
    <property type="match status" value="1"/>
</dbReference>
<dbReference type="Pfam" id="PF00887">
    <property type="entry name" value="ACBP"/>
    <property type="match status" value="1"/>
</dbReference>
<feature type="transmembrane region" description="Helical" evidence="6">
    <location>
        <begin position="370"/>
        <end position="389"/>
    </location>
</feature>
<dbReference type="PANTHER" id="PTHR12409:SF0">
    <property type="entry name" value="PREFOLDIN SUBUNIT 3"/>
    <property type="match status" value="1"/>
</dbReference>
<dbReference type="GO" id="GO:0005737">
    <property type="term" value="C:cytoplasm"/>
    <property type="evidence" value="ECO:0007669"/>
    <property type="project" value="UniProtKB-ARBA"/>
</dbReference>
<dbReference type="EMBL" id="CAJOBH010043748">
    <property type="protein sequence ID" value="CAF4343244.1"/>
    <property type="molecule type" value="Genomic_DNA"/>
</dbReference>
<evidence type="ECO:0000256" key="5">
    <source>
        <dbReference type="SAM" id="MobiDB-lite"/>
    </source>
</evidence>
<dbReference type="Gene3D" id="1.10.287.370">
    <property type="match status" value="1"/>
</dbReference>
<feature type="domain" description="ACB" evidence="7">
    <location>
        <begin position="7"/>
        <end position="96"/>
    </location>
</feature>